<dbReference type="Proteomes" id="UP000593737">
    <property type="component" value="Chromosome"/>
</dbReference>
<dbReference type="SUPFAM" id="SSF56436">
    <property type="entry name" value="C-type lectin-like"/>
    <property type="match status" value="1"/>
</dbReference>
<dbReference type="Pfam" id="PF03781">
    <property type="entry name" value="FGE-sulfatase"/>
    <property type="match status" value="1"/>
</dbReference>
<dbReference type="InterPro" id="IPR042095">
    <property type="entry name" value="SUMF_sf"/>
</dbReference>
<organism evidence="2 3">
    <name type="scientific">Candidatus Nitrospira kreftii</name>
    <dbReference type="NCBI Taxonomy" id="2652173"/>
    <lineage>
        <taxon>Bacteria</taxon>
        <taxon>Pseudomonadati</taxon>
        <taxon>Nitrospirota</taxon>
        <taxon>Nitrospiria</taxon>
        <taxon>Nitrospirales</taxon>
        <taxon>Nitrospiraceae</taxon>
        <taxon>Nitrospira</taxon>
    </lineage>
</organism>
<gene>
    <name evidence="2" type="ORF">Nkreftii_000534</name>
</gene>
<evidence type="ECO:0000313" key="3">
    <source>
        <dbReference type="Proteomes" id="UP000593737"/>
    </source>
</evidence>
<dbReference type="InterPro" id="IPR005532">
    <property type="entry name" value="SUMF_dom"/>
</dbReference>
<accession>A0A7S8IYB3</accession>
<dbReference type="KEGG" id="nkf:Nkreftii_000534"/>
<dbReference type="Gene3D" id="3.90.1580.10">
    <property type="entry name" value="paralog of FGE (formylglycine-generating enzyme)"/>
    <property type="match status" value="1"/>
</dbReference>
<evidence type="ECO:0000259" key="1">
    <source>
        <dbReference type="Pfam" id="PF03781"/>
    </source>
</evidence>
<dbReference type="InterPro" id="IPR016187">
    <property type="entry name" value="CTDL_fold"/>
</dbReference>
<dbReference type="GO" id="GO:0120147">
    <property type="term" value="F:formylglycine-generating oxidase activity"/>
    <property type="evidence" value="ECO:0007669"/>
    <property type="project" value="TreeGrafter"/>
</dbReference>
<dbReference type="InterPro" id="IPR051043">
    <property type="entry name" value="Sulfatase_Mod_Factor_Kinase"/>
</dbReference>
<protein>
    <recommendedName>
        <fullName evidence="1">Sulfatase-modifying factor enzyme-like domain-containing protein</fullName>
    </recommendedName>
</protein>
<proteinExistence type="predicted"/>
<sequence>MSGYNDGAVRTAPIGSYEANPWGLHDISGNVTEWTGDWYDEHYYSNSPERNPQGPSSGEYRVIRGGSWTSAPVFVRSALRLRDLPTKRYFNFGFRCAQDVPK</sequence>
<dbReference type="PANTHER" id="PTHR23150">
    <property type="entry name" value="SULFATASE MODIFYING FACTOR 1, 2"/>
    <property type="match status" value="1"/>
</dbReference>
<dbReference type="AlphaFoldDB" id="A0A7S8IYB3"/>
<name>A0A7S8IYB3_9BACT</name>
<dbReference type="PANTHER" id="PTHR23150:SF19">
    <property type="entry name" value="FORMYLGLYCINE-GENERATING ENZYME"/>
    <property type="match status" value="1"/>
</dbReference>
<feature type="domain" description="Sulfatase-modifying factor enzyme-like" evidence="1">
    <location>
        <begin position="7"/>
        <end position="97"/>
    </location>
</feature>
<reference evidence="2 3" key="1">
    <citation type="journal article" date="2020" name="ISME J.">
        <title>Enrichment and physiological characterization of a novel comammox Nitrospira indicates ammonium inhibition of complete nitrification.</title>
        <authorList>
            <person name="Sakoula D."/>
            <person name="Koch H."/>
            <person name="Frank J."/>
            <person name="Jetten M.S.M."/>
            <person name="van Kessel M.A.H.J."/>
            <person name="Lucker S."/>
        </authorList>
    </citation>
    <scope>NUCLEOTIDE SEQUENCE [LARGE SCALE GENOMIC DNA]</scope>
    <source>
        <strain evidence="2">Comreactor17</strain>
    </source>
</reference>
<dbReference type="EMBL" id="CP047423">
    <property type="protein sequence ID" value="QPD02760.1"/>
    <property type="molecule type" value="Genomic_DNA"/>
</dbReference>
<evidence type="ECO:0000313" key="2">
    <source>
        <dbReference type="EMBL" id="QPD02760.1"/>
    </source>
</evidence>